<keyword evidence="3" id="KW-1185">Reference proteome</keyword>
<dbReference type="Proteomes" id="UP000499080">
    <property type="component" value="Unassembled WGS sequence"/>
</dbReference>
<feature type="transmembrane region" description="Helical" evidence="1">
    <location>
        <begin position="93"/>
        <end position="111"/>
    </location>
</feature>
<keyword evidence="1" id="KW-0472">Membrane</keyword>
<feature type="transmembrane region" description="Helical" evidence="1">
    <location>
        <begin position="268"/>
        <end position="289"/>
    </location>
</feature>
<gene>
    <name evidence="2" type="ORF">AVEN_52447_1</name>
</gene>
<feature type="transmembrane region" description="Helical" evidence="1">
    <location>
        <begin position="140"/>
        <end position="165"/>
    </location>
</feature>
<accession>A0A4Y2CXZ8</accession>
<feature type="transmembrane region" description="Helical" evidence="1">
    <location>
        <begin position="66"/>
        <end position="87"/>
    </location>
</feature>
<keyword evidence="1" id="KW-0812">Transmembrane</keyword>
<comment type="caution">
    <text evidence="2">The sequence shown here is derived from an EMBL/GenBank/DDBJ whole genome shotgun (WGS) entry which is preliminary data.</text>
</comment>
<name>A0A4Y2CXZ8_ARAVE</name>
<feature type="transmembrane region" description="Helical" evidence="1">
    <location>
        <begin position="386"/>
        <end position="405"/>
    </location>
</feature>
<dbReference type="EMBL" id="BGPR01000259">
    <property type="protein sequence ID" value="GBM08604.1"/>
    <property type="molecule type" value="Genomic_DNA"/>
</dbReference>
<dbReference type="OrthoDB" id="6428803at2759"/>
<protein>
    <recommendedName>
        <fullName evidence="4">Gustatory receptor</fullName>
    </recommendedName>
</protein>
<evidence type="ECO:0000256" key="1">
    <source>
        <dbReference type="SAM" id="Phobius"/>
    </source>
</evidence>
<dbReference type="AlphaFoldDB" id="A0A4Y2CXZ8"/>
<evidence type="ECO:0008006" key="4">
    <source>
        <dbReference type="Google" id="ProtNLM"/>
    </source>
</evidence>
<evidence type="ECO:0000313" key="3">
    <source>
        <dbReference type="Proteomes" id="UP000499080"/>
    </source>
</evidence>
<sequence>MAFVKEFKSQAYRRDQNKRRMTGFIQKHKGLHRICSALSLIASSQLTISSDGNCLKRRGVSRACEIGVRILILFSILNTLCFTHRILPFSLTMTFYSSAICGFTIQLILHFKRCEISNALYQVCRLSDVLNPRKVIENKYVCKVLVFISVSVMIYIAGISFYFYLEWGHNIKPSSLPLLERPHLREMYLGVVLASITFSATNGGSTCGVCILLCESIYSMIGDLIRSYHSNLQNKLKTQRLSTFIFDEAKNFKAIVSLVNTVEQAFKLCALLLYGAQASLIFITISIAVSKDDILRSYWINGVSAWNLMLTTFMYHQLTASGSQIYDESERLKNVSVECAHEICQHSIVGSNANDGSLQALSLLLANIRDVPLMVTGGGLFVIRKAIILTMVNSVVTYGVIMYQLSDL</sequence>
<reference evidence="2 3" key="1">
    <citation type="journal article" date="2019" name="Sci. Rep.">
        <title>Orb-weaving spider Araneus ventricosus genome elucidates the spidroin gene catalogue.</title>
        <authorList>
            <person name="Kono N."/>
            <person name="Nakamura H."/>
            <person name="Ohtoshi R."/>
            <person name="Moran D.A.P."/>
            <person name="Shinohara A."/>
            <person name="Yoshida Y."/>
            <person name="Fujiwara M."/>
            <person name="Mori M."/>
            <person name="Tomita M."/>
            <person name="Arakawa K."/>
        </authorList>
    </citation>
    <scope>NUCLEOTIDE SEQUENCE [LARGE SCALE GENOMIC DNA]</scope>
</reference>
<organism evidence="2 3">
    <name type="scientific">Araneus ventricosus</name>
    <name type="common">Orbweaver spider</name>
    <name type="synonym">Epeira ventricosa</name>
    <dbReference type="NCBI Taxonomy" id="182803"/>
    <lineage>
        <taxon>Eukaryota</taxon>
        <taxon>Metazoa</taxon>
        <taxon>Ecdysozoa</taxon>
        <taxon>Arthropoda</taxon>
        <taxon>Chelicerata</taxon>
        <taxon>Arachnida</taxon>
        <taxon>Araneae</taxon>
        <taxon>Araneomorphae</taxon>
        <taxon>Entelegynae</taxon>
        <taxon>Araneoidea</taxon>
        <taxon>Araneidae</taxon>
        <taxon>Araneus</taxon>
    </lineage>
</organism>
<feature type="transmembrane region" description="Helical" evidence="1">
    <location>
        <begin position="187"/>
        <end position="214"/>
    </location>
</feature>
<proteinExistence type="predicted"/>
<evidence type="ECO:0000313" key="2">
    <source>
        <dbReference type="EMBL" id="GBM08604.1"/>
    </source>
</evidence>
<keyword evidence="1" id="KW-1133">Transmembrane helix</keyword>